<feature type="repeat" description="ANK" evidence="3">
    <location>
        <begin position="722"/>
        <end position="754"/>
    </location>
</feature>
<dbReference type="Pfam" id="PF12796">
    <property type="entry name" value="Ank_2"/>
    <property type="match status" value="4"/>
</dbReference>
<dbReference type="Proteomes" id="UP000191285">
    <property type="component" value="Unassembled WGS sequence"/>
</dbReference>
<feature type="compositionally biased region" description="Polar residues" evidence="4">
    <location>
        <begin position="327"/>
        <end position="346"/>
    </location>
</feature>
<name>A0A1V6T4H7_9EURO</name>
<protein>
    <submittedName>
        <fullName evidence="5">Uncharacterized protein</fullName>
    </submittedName>
</protein>
<dbReference type="AlphaFoldDB" id="A0A1V6T4H7"/>
<feature type="region of interest" description="Disordered" evidence="4">
    <location>
        <begin position="1005"/>
        <end position="1041"/>
    </location>
</feature>
<gene>
    <name evidence="5" type="ORF">PENSTE_c012G08970</name>
</gene>
<comment type="caution">
    <text evidence="5">The sequence shown here is derived from an EMBL/GenBank/DDBJ whole genome shotgun (WGS) entry which is preliminary data.</text>
</comment>
<dbReference type="InterPro" id="IPR036770">
    <property type="entry name" value="Ankyrin_rpt-contain_sf"/>
</dbReference>
<dbReference type="Gene3D" id="1.25.40.20">
    <property type="entry name" value="Ankyrin repeat-containing domain"/>
    <property type="match status" value="2"/>
</dbReference>
<dbReference type="PRINTS" id="PR01415">
    <property type="entry name" value="ANKYRIN"/>
</dbReference>
<feature type="repeat" description="ANK" evidence="3">
    <location>
        <begin position="756"/>
        <end position="788"/>
    </location>
</feature>
<dbReference type="OrthoDB" id="194358at2759"/>
<dbReference type="EMBL" id="MLKD01000012">
    <property type="protein sequence ID" value="OQE21192.1"/>
    <property type="molecule type" value="Genomic_DNA"/>
</dbReference>
<dbReference type="STRING" id="303698.A0A1V6T4H7"/>
<reference evidence="6" key="1">
    <citation type="journal article" date="2017" name="Nat. Microbiol.">
        <title>Global analysis of biosynthetic gene clusters reveals vast potential of secondary metabolite production in Penicillium species.</title>
        <authorList>
            <person name="Nielsen J.C."/>
            <person name="Grijseels S."/>
            <person name="Prigent S."/>
            <person name="Ji B."/>
            <person name="Dainat J."/>
            <person name="Nielsen K.F."/>
            <person name="Frisvad J.C."/>
            <person name="Workman M."/>
            <person name="Nielsen J."/>
        </authorList>
    </citation>
    <scope>NUCLEOTIDE SEQUENCE [LARGE SCALE GENOMIC DNA]</scope>
    <source>
        <strain evidence="6">IBT 24891</strain>
    </source>
</reference>
<feature type="compositionally biased region" description="Low complexity" evidence="4">
    <location>
        <begin position="1012"/>
        <end position="1021"/>
    </location>
</feature>
<feature type="compositionally biased region" description="Low complexity" evidence="4">
    <location>
        <begin position="311"/>
        <end position="322"/>
    </location>
</feature>
<feature type="region of interest" description="Disordered" evidence="4">
    <location>
        <begin position="384"/>
        <end position="408"/>
    </location>
</feature>
<feature type="repeat" description="ANK" evidence="3">
    <location>
        <begin position="557"/>
        <end position="589"/>
    </location>
</feature>
<feature type="repeat" description="ANK" evidence="3">
    <location>
        <begin position="457"/>
        <end position="489"/>
    </location>
</feature>
<dbReference type="PROSITE" id="PS50297">
    <property type="entry name" value="ANK_REP_REGION"/>
    <property type="match status" value="6"/>
</dbReference>
<keyword evidence="6" id="KW-1185">Reference proteome</keyword>
<feature type="compositionally biased region" description="Polar residues" evidence="4">
    <location>
        <begin position="1022"/>
        <end position="1031"/>
    </location>
</feature>
<evidence type="ECO:0000256" key="3">
    <source>
        <dbReference type="PROSITE-ProRule" id="PRU00023"/>
    </source>
</evidence>
<organism evidence="5 6">
    <name type="scientific">Penicillium steckii</name>
    <dbReference type="NCBI Taxonomy" id="303698"/>
    <lineage>
        <taxon>Eukaryota</taxon>
        <taxon>Fungi</taxon>
        <taxon>Dikarya</taxon>
        <taxon>Ascomycota</taxon>
        <taxon>Pezizomycotina</taxon>
        <taxon>Eurotiomycetes</taxon>
        <taxon>Eurotiomycetidae</taxon>
        <taxon>Eurotiales</taxon>
        <taxon>Aspergillaceae</taxon>
        <taxon>Penicillium</taxon>
    </lineage>
</organism>
<evidence type="ECO:0000256" key="2">
    <source>
        <dbReference type="ARBA" id="ARBA00023043"/>
    </source>
</evidence>
<evidence type="ECO:0000313" key="5">
    <source>
        <dbReference type="EMBL" id="OQE21192.1"/>
    </source>
</evidence>
<keyword evidence="2 3" id="KW-0040">ANK repeat</keyword>
<dbReference type="Pfam" id="PF13637">
    <property type="entry name" value="Ank_4"/>
    <property type="match status" value="1"/>
</dbReference>
<dbReference type="PROSITE" id="PS50088">
    <property type="entry name" value="ANK_REPEAT"/>
    <property type="match status" value="8"/>
</dbReference>
<dbReference type="SMART" id="SM00248">
    <property type="entry name" value="ANK"/>
    <property type="match status" value="14"/>
</dbReference>
<feature type="compositionally biased region" description="Polar residues" evidence="4">
    <location>
        <begin position="1156"/>
        <end position="1167"/>
    </location>
</feature>
<feature type="repeat" description="ANK" evidence="3">
    <location>
        <begin position="590"/>
        <end position="622"/>
    </location>
</feature>
<accession>A0A1V6T4H7</accession>
<feature type="region of interest" description="Disordered" evidence="4">
    <location>
        <begin position="311"/>
        <end position="371"/>
    </location>
</feature>
<dbReference type="SUPFAM" id="SSF48403">
    <property type="entry name" value="Ankyrin repeat"/>
    <property type="match status" value="2"/>
</dbReference>
<feature type="region of interest" description="Disordered" evidence="4">
    <location>
        <begin position="1156"/>
        <end position="1224"/>
    </location>
</feature>
<dbReference type="PANTHER" id="PTHR24198:SF165">
    <property type="entry name" value="ANKYRIN REPEAT-CONTAINING PROTEIN-RELATED"/>
    <property type="match status" value="1"/>
</dbReference>
<dbReference type="InterPro" id="IPR002110">
    <property type="entry name" value="Ankyrin_rpt"/>
</dbReference>
<sequence>MLSPPCDLMLSHASIRYARGWRDFYALHPTIMDPVSAFGVVSGGVQVVQAIASTIHGLNQLYGKFKDADLTIQSLIQELSCINTALTSLKEWTRLNSNNGLQSEEYSRDLAVAMEGCRVIMEVVSHDVSTLVQSSRDDGFAGFHTRIRVVWKEDTMRGHQEKLHSQVMALQLLLQVCQCHTSTEQIRLLRTATTRRIFHRVADDTATILSSRGSRATSHAGSISLSSRPSISDSSFDFQRAIAESPAYRRTLDQTAFNATSLDQGQPAMPDSEHSGSFAFTDEGYASNRTETASLVVPSLQIPTARLEQEGFFPLPSSPSGPVRHPSNPSHTRSVSHTPNYQQQIPSIRRNVSDSKAQKLRSSGSKREKISSFLRMNTRSRANLAVSPGGLPNLSMSAGSLRRRQRQDGDYTTSIDLTANSSASVPQIIKAAQEGSRDEVERLIDQGCDIEARHSRSNRNALLVAAHCGKEDIVDLLIHNHAKLNVIDRGGWTAIHLSASRGHCGVLEILLAEAGDLVEIANSHGQTALRVAADFGQLDAVYMLLASHAQVNARAENQMTALHAAAKRGETELIQILISHGADLEAKDGNMMTVLHHACEQGHIDSINLLLDNRATLEAPGRDHKTPLICAAEAGRSQAVKFLLDRRAIYRTTDGEGMTAFHWAAYNGHEETVRILSEKKALLDSVNNMGRTALHLATIQSQFAVVDFLQRKGMPLDRRCKAGLTALHYACMADSFEITRLLLMTGADVEASETQHQQRPLHIAAARGSVSILELLCDMGATIDARNGVGDRPACVASRFGHVGVVQRLLDRGSPLSLKFDTGFREDSLLCLAALGGHCAVASLLIARGASIVKKDETGWPPVRYAVYYGHADILQLFLSSHKIPEANLPEIIQLPASIGFAPDVSREKKEEVQSLLGQAMRYSLPVSAPVPASAPAQNTALDTASGLTPARTIMPAASLADIPSQPEQSDHLISRHTGTILPAFPPAIEAGSSTVHELPGSLDIESTSIPNTQNTTKTTTEPASTIINQTPNPPEMKQPEPIQPLANDRIAAMLRNAYGTPSPSVLPLEPTQPIFPTRSRSRSRSQSQSRVRDAIPRVSATYTPVSLVYNPTPSPPVRSYAIPHRGRRNVLITPPSVDNVVTAQVPRSLPLYETTSSVPRVLSSSENRVDGDGIGGGDGDGDSDSDSDSISSVYTAPEGDIEREMSSLNVNVKETETLVGHGK</sequence>
<dbReference type="PANTHER" id="PTHR24198">
    <property type="entry name" value="ANKYRIN REPEAT AND PROTEIN KINASE DOMAIN-CONTAINING PROTEIN"/>
    <property type="match status" value="1"/>
</dbReference>
<evidence type="ECO:0000256" key="1">
    <source>
        <dbReference type="ARBA" id="ARBA00022737"/>
    </source>
</evidence>
<evidence type="ECO:0000256" key="4">
    <source>
        <dbReference type="SAM" id="MobiDB-lite"/>
    </source>
</evidence>
<proteinExistence type="predicted"/>
<evidence type="ECO:0000313" key="6">
    <source>
        <dbReference type="Proteomes" id="UP000191285"/>
    </source>
</evidence>
<feature type="repeat" description="ANK" evidence="3">
    <location>
        <begin position="656"/>
        <end position="688"/>
    </location>
</feature>
<feature type="region of interest" description="Disordered" evidence="4">
    <location>
        <begin position="1061"/>
        <end position="1095"/>
    </location>
</feature>
<keyword evidence="1" id="KW-0677">Repeat</keyword>
<feature type="repeat" description="ANK" evidence="3">
    <location>
        <begin position="689"/>
        <end position="721"/>
    </location>
</feature>
<feature type="repeat" description="ANK" evidence="3">
    <location>
        <begin position="524"/>
        <end position="556"/>
    </location>
</feature>